<protein>
    <recommendedName>
        <fullName evidence="1">Endonuclease/exonuclease/phosphatase domain-containing protein</fullName>
    </recommendedName>
</protein>
<dbReference type="GO" id="GO:0005739">
    <property type="term" value="C:mitochondrion"/>
    <property type="evidence" value="ECO:0007669"/>
    <property type="project" value="TreeGrafter"/>
</dbReference>
<evidence type="ECO:0000313" key="3">
    <source>
        <dbReference type="Proteomes" id="UP001165122"/>
    </source>
</evidence>
<keyword evidence="3" id="KW-1185">Reference proteome</keyword>
<dbReference type="PANTHER" id="PTHR12121">
    <property type="entry name" value="CARBON CATABOLITE REPRESSOR PROTEIN 4"/>
    <property type="match status" value="1"/>
</dbReference>
<dbReference type="InterPro" id="IPR005135">
    <property type="entry name" value="Endo/exonuclease/phosphatase"/>
</dbReference>
<dbReference type="GO" id="GO:0000288">
    <property type="term" value="P:nuclear-transcribed mRNA catabolic process, deadenylation-dependent decay"/>
    <property type="evidence" value="ECO:0007669"/>
    <property type="project" value="TreeGrafter"/>
</dbReference>
<name>A0A9W7DWN6_9STRA</name>
<evidence type="ECO:0000259" key="1">
    <source>
        <dbReference type="Pfam" id="PF03372"/>
    </source>
</evidence>
<dbReference type="InterPro" id="IPR050410">
    <property type="entry name" value="CCR4/nocturin_mRNA_transcr"/>
</dbReference>
<dbReference type="Proteomes" id="UP001165122">
    <property type="component" value="Unassembled WGS sequence"/>
</dbReference>
<gene>
    <name evidence="2" type="ORF">TrLO_g10739</name>
</gene>
<evidence type="ECO:0000313" key="2">
    <source>
        <dbReference type="EMBL" id="GMH57797.1"/>
    </source>
</evidence>
<dbReference type="EMBL" id="BRXW01000472">
    <property type="protein sequence ID" value="GMH57797.1"/>
    <property type="molecule type" value="Genomic_DNA"/>
</dbReference>
<dbReference type="Gene3D" id="3.60.10.10">
    <property type="entry name" value="Endonuclease/exonuclease/phosphatase"/>
    <property type="match status" value="1"/>
</dbReference>
<dbReference type="Pfam" id="PF03372">
    <property type="entry name" value="Exo_endo_phos"/>
    <property type="match status" value="1"/>
</dbReference>
<sequence>MSYNLLADLYTSQTSSPLWTYLDKKYLSIFYRLPNLINEIIDTEPNILLLQEVDSKHYRRYIKPILEYYGYVGFFGEKGGGQSEGLCSFFKGVEVCESSTLKFKDVYNCEIKKFINFDNNFKDIMYNKLGTICQVTEIRVMNVVVGIANIHLFYHPKADHIRLLQCKAVYEYVVKRWGRVVVGGDFNCDWRAGGVRLLEEGRVEEGGECWERVWRDLNVFNWGGGDAEDSKKVKNLKPREFTIQQPMTLASGIHSFTNYAVGFIEQLDYIYVKGLKPMGYAECIERSVVEPFTAMPNERMGSDHLSVVCDVSIDDDDE</sequence>
<proteinExistence type="predicted"/>
<dbReference type="SUPFAM" id="SSF56219">
    <property type="entry name" value="DNase I-like"/>
    <property type="match status" value="1"/>
</dbReference>
<reference evidence="3" key="1">
    <citation type="journal article" date="2023" name="Commun. Biol.">
        <title>Genome analysis of Parmales, the sister group of diatoms, reveals the evolutionary specialization of diatoms from phago-mixotrophs to photoautotrophs.</title>
        <authorList>
            <person name="Ban H."/>
            <person name="Sato S."/>
            <person name="Yoshikawa S."/>
            <person name="Yamada K."/>
            <person name="Nakamura Y."/>
            <person name="Ichinomiya M."/>
            <person name="Sato N."/>
            <person name="Blanc-Mathieu R."/>
            <person name="Endo H."/>
            <person name="Kuwata A."/>
            <person name="Ogata H."/>
        </authorList>
    </citation>
    <scope>NUCLEOTIDE SEQUENCE [LARGE SCALE GENOMIC DNA]</scope>
    <source>
        <strain evidence="3">NIES 3700</strain>
    </source>
</reference>
<dbReference type="AlphaFoldDB" id="A0A9W7DWN6"/>
<feature type="domain" description="Endonuclease/exonuclease/phosphatase" evidence="1">
    <location>
        <begin position="36"/>
        <end position="304"/>
    </location>
</feature>
<comment type="caution">
    <text evidence="2">The sequence shown here is derived from an EMBL/GenBank/DDBJ whole genome shotgun (WGS) entry which is preliminary data.</text>
</comment>
<dbReference type="GO" id="GO:0000175">
    <property type="term" value="F:3'-5'-RNA exonuclease activity"/>
    <property type="evidence" value="ECO:0007669"/>
    <property type="project" value="TreeGrafter"/>
</dbReference>
<dbReference type="InterPro" id="IPR036691">
    <property type="entry name" value="Endo/exonu/phosph_ase_sf"/>
</dbReference>
<dbReference type="OrthoDB" id="412787at2759"/>
<organism evidence="2 3">
    <name type="scientific">Triparma laevis f. longispina</name>
    <dbReference type="NCBI Taxonomy" id="1714387"/>
    <lineage>
        <taxon>Eukaryota</taxon>
        <taxon>Sar</taxon>
        <taxon>Stramenopiles</taxon>
        <taxon>Ochrophyta</taxon>
        <taxon>Bolidophyceae</taxon>
        <taxon>Parmales</taxon>
        <taxon>Triparmaceae</taxon>
        <taxon>Triparma</taxon>
    </lineage>
</organism>
<accession>A0A9W7DWN6</accession>
<dbReference type="PANTHER" id="PTHR12121:SF37">
    <property type="entry name" value="2',5'-PHOSPHODIESTERASE 12"/>
    <property type="match status" value="1"/>
</dbReference>